<dbReference type="PROSITE" id="PS50006">
    <property type="entry name" value="FHA_DOMAIN"/>
    <property type="match status" value="1"/>
</dbReference>
<evidence type="ECO:0000313" key="10">
    <source>
        <dbReference type="Proteomes" id="UP000315628"/>
    </source>
</evidence>
<dbReference type="GO" id="GO:0003677">
    <property type="term" value="F:DNA binding"/>
    <property type="evidence" value="ECO:0007669"/>
    <property type="project" value="InterPro"/>
</dbReference>
<keyword evidence="2 4" id="KW-0547">Nucleotide-binding</keyword>
<feature type="coiled-coil region" evidence="5">
    <location>
        <begin position="278"/>
        <end position="305"/>
    </location>
</feature>
<evidence type="ECO:0000256" key="2">
    <source>
        <dbReference type="ARBA" id="ARBA00022741"/>
    </source>
</evidence>
<protein>
    <submittedName>
        <fullName evidence="9">S-DNA-T family DNA segregation ATPase FtsK/SpoIIIE</fullName>
    </submittedName>
</protein>
<dbReference type="Gene3D" id="2.60.200.20">
    <property type="match status" value="1"/>
</dbReference>
<dbReference type="InterPro" id="IPR050206">
    <property type="entry name" value="FtsK/SpoIIIE/SftA"/>
</dbReference>
<gene>
    <name evidence="9" type="ORF">FB557_2467</name>
</gene>
<evidence type="ECO:0000256" key="1">
    <source>
        <dbReference type="ARBA" id="ARBA00022553"/>
    </source>
</evidence>
<dbReference type="Pfam" id="PF16697">
    <property type="entry name" value="Yop-YscD_cpl"/>
    <property type="match status" value="1"/>
</dbReference>
<sequence>MLIDLTVSTSRGGARELTLESSAPVGGDVVAGALREALDLSPADRLVVDGVPVDDALQLGSPPLIQGAALLVRPPALTGARASARPPSPLVLAVTSGPDAGGEVALRHGTTTIGRAASADLTLADGALSRVHAEVLLDTGGARIRDRGTTNGTTVDGTSIADDWTPLHHGSAIVMGHHRLEARSAVPHRPCTTQPTGEGHLAVTTSPSIEPTPPQVTVTFPERPGPPARRQLPWVMILLPLPVALLMAVLIGPRMMVFALMSPVLVLGNHVSDRMSRRSESARALEEWRREMRRERARLDLALAEELRCLRRAHPDAHEVGQVASLPSTRLWERRREHGCHLAVRAGTGQVPAQVEVRRGPGDRPRPRLTEAPVVIDLDAEPVVGVTGDPDAVTRWVRWYLAQLLVLHPPSDLRLVLVGTRHRCTELAWAPHVEQWDVEELAGLVDEGSAPDTADPSSQTTLVVLDDPASVREDPSWRRVLSECQRRGLSVLVSADVERDLPHECTTLVSLRDGVGDLADRRRRIDFAPDGVSSTWGTRVGRALAPLRDATPTNAGSALADRVALLGVLDIQPTPDALREQWEQTSSWRVPVGVSADATMHLDLLGDGPHALVGGTTGSGKSELLQTWICSLAARLGPRDLNLVLVDYKGGSAFASCAQLPHTVGLLTDLDPAGARRALTSLDAELRRRERLLAEHGASDIDAVHDLGIDLPRLVIAVDEFRMLAEEQPEVLRDLVRLAALGRSLGIHLILATQRPGGVITPEIRANVSLRIALRVRDRSDSEDVIAAPDAAAIAEGLPGRAYVRTGGAPPVAFQCAYGGEPQSEDPGLRVLARDGSVLLTQECSNSPAAELRGPTDIEAVVVAAREAFAASGLPMPHRPWLPPLPAMVEEGLLLPAAGEVVWGLADRPHDQRQESFGWTPQDGAWAIVGGPGSGRTTALLSLLTRADRDLDTPVVSHLVTASPLVARRTMGPRACGSVVDLHDAPAVRQLAERAETDADERRLALHDSGFPTYGRWRAAWTRGDAPPPPPVLLLLIDGWAELTARSGPEDAAAVAALTRVARDGSDLGICAVVAGGRELLVGGIAGSFRRRLVLDLPDRADLLSAGLRSPDASAPRPPGRCFVMPEGVLAQLAMPVSGADAPDVTSRQVRGPWGWTIEPLPPRVSLDALASTKGEVAGPGVVLLGHSGETGRPATVDLRGTGSRWTVVGPSRSGRSSALRLAGAALASAGRPLIVVATGETDPLVGHATHRVEPDELDALVDLIRGEDAPVVLIDDVERLEGTPVEAAVRELARPGAAPGVALLTSTSAVAAGSIRGLSAALCRSRHGLLLQPWSRADGECFGVRVPASPRLPGRGYLVADGAVSHVQVAYPEVPALLPSAASSG</sequence>
<evidence type="ECO:0000259" key="8">
    <source>
        <dbReference type="PROSITE" id="PS50901"/>
    </source>
</evidence>
<dbReference type="SMART" id="SM00382">
    <property type="entry name" value="AAA"/>
    <property type="match status" value="3"/>
</dbReference>
<keyword evidence="6" id="KW-1133">Transmembrane helix</keyword>
<dbReference type="InterPro" id="IPR002543">
    <property type="entry name" value="FtsK_dom"/>
</dbReference>
<dbReference type="InterPro" id="IPR003593">
    <property type="entry name" value="AAA+_ATPase"/>
</dbReference>
<feature type="transmembrane region" description="Helical" evidence="6">
    <location>
        <begin position="232"/>
        <end position="252"/>
    </location>
</feature>
<dbReference type="GO" id="GO:0005524">
    <property type="term" value="F:ATP binding"/>
    <property type="evidence" value="ECO:0007669"/>
    <property type="project" value="UniProtKB-UniRule"/>
</dbReference>
<accession>A0A560W868</accession>
<dbReference type="EMBL" id="VIUW01000004">
    <property type="protein sequence ID" value="TWD13827.1"/>
    <property type="molecule type" value="Genomic_DNA"/>
</dbReference>
<dbReference type="SUPFAM" id="SSF49879">
    <property type="entry name" value="SMAD/FHA domain"/>
    <property type="match status" value="1"/>
</dbReference>
<feature type="binding site" evidence="4">
    <location>
        <begin position="615"/>
        <end position="622"/>
    </location>
    <ligand>
        <name>ATP</name>
        <dbReference type="ChEBI" id="CHEBI:30616"/>
    </ligand>
</feature>
<keyword evidence="10" id="KW-1185">Reference proteome</keyword>
<comment type="caution">
    <text evidence="9">The sequence shown here is derived from an EMBL/GenBank/DDBJ whole genome shotgun (WGS) entry which is preliminary data.</text>
</comment>
<keyword evidence="1" id="KW-0597">Phosphoprotein</keyword>
<dbReference type="InterPro" id="IPR027417">
    <property type="entry name" value="P-loop_NTPase"/>
</dbReference>
<keyword evidence="5" id="KW-0175">Coiled coil</keyword>
<name>A0A560W868_9MICO</name>
<dbReference type="RefSeq" id="WP_144857884.1">
    <property type="nucleotide sequence ID" value="NZ_BAAAYT010000002.1"/>
</dbReference>
<keyword evidence="3 4" id="KW-0067">ATP-binding</keyword>
<feature type="domain" description="FtsK" evidence="8">
    <location>
        <begin position="597"/>
        <end position="783"/>
    </location>
</feature>
<dbReference type="SUPFAM" id="SSF52540">
    <property type="entry name" value="P-loop containing nucleoside triphosphate hydrolases"/>
    <property type="match status" value="3"/>
</dbReference>
<dbReference type="InterPro" id="IPR008984">
    <property type="entry name" value="SMAD_FHA_dom_sf"/>
</dbReference>
<evidence type="ECO:0000256" key="4">
    <source>
        <dbReference type="PROSITE-ProRule" id="PRU00289"/>
    </source>
</evidence>
<evidence type="ECO:0000256" key="6">
    <source>
        <dbReference type="SAM" id="Phobius"/>
    </source>
</evidence>
<evidence type="ECO:0000259" key="7">
    <source>
        <dbReference type="PROSITE" id="PS50006"/>
    </source>
</evidence>
<evidence type="ECO:0000313" key="9">
    <source>
        <dbReference type="EMBL" id="TWD13827.1"/>
    </source>
</evidence>
<dbReference type="CDD" id="cd00060">
    <property type="entry name" value="FHA"/>
    <property type="match status" value="1"/>
</dbReference>
<evidence type="ECO:0000256" key="5">
    <source>
        <dbReference type="SAM" id="Coils"/>
    </source>
</evidence>
<organism evidence="9 10">
    <name type="scientific">Marihabitans asiaticum</name>
    <dbReference type="NCBI Taxonomy" id="415218"/>
    <lineage>
        <taxon>Bacteria</taxon>
        <taxon>Bacillati</taxon>
        <taxon>Actinomycetota</taxon>
        <taxon>Actinomycetes</taxon>
        <taxon>Micrococcales</taxon>
        <taxon>Intrasporangiaceae</taxon>
        <taxon>Marihabitans</taxon>
    </lineage>
</organism>
<reference evidence="9 10" key="1">
    <citation type="submission" date="2019-06" db="EMBL/GenBank/DDBJ databases">
        <title>Sequencing the genomes of 1000 actinobacteria strains.</title>
        <authorList>
            <person name="Klenk H.-P."/>
        </authorList>
    </citation>
    <scope>NUCLEOTIDE SEQUENCE [LARGE SCALE GENOMIC DNA]</scope>
    <source>
        <strain evidence="9 10">DSM 18935</strain>
    </source>
</reference>
<dbReference type="Proteomes" id="UP000315628">
    <property type="component" value="Unassembled WGS sequence"/>
</dbReference>
<dbReference type="OrthoDB" id="9807790at2"/>
<keyword evidence="6" id="KW-0812">Transmembrane</keyword>
<dbReference type="Pfam" id="PF01580">
    <property type="entry name" value="FtsK_SpoIIIE"/>
    <property type="match status" value="1"/>
</dbReference>
<dbReference type="SMART" id="SM00240">
    <property type="entry name" value="FHA"/>
    <property type="match status" value="1"/>
</dbReference>
<dbReference type="Gene3D" id="3.40.50.300">
    <property type="entry name" value="P-loop containing nucleotide triphosphate hydrolases"/>
    <property type="match status" value="4"/>
</dbReference>
<proteinExistence type="predicted"/>
<keyword evidence="6" id="KW-0472">Membrane</keyword>
<dbReference type="PANTHER" id="PTHR22683:SF1">
    <property type="entry name" value="TYPE VII SECRETION SYSTEM PROTEIN ESSC"/>
    <property type="match status" value="1"/>
</dbReference>
<evidence type="ECO:0000256" key="3">
    <source>
        <dbReference type="ARBA" id="ARBA00022840"/>
    </source>
</evidence>
<dbReference type="PANTHER" id="PTHR22683">
    <property type="entry name" value="SPORULATION PROTEIN RELATED"/>
    <property type="match status" value="1"/>
</dbReference>
<feature type="domain" description="FHA" evidence="7">
    <location>
        <begin position="111"/>
        <end position="160"/>
    </location>
</feature>
<dbReference type="InterPro" id="IPR032030">
    <property type="entry name" value="YscD_cytoplasmic_dom"/>
</dbReference>
<dbReference type="InterPro" id="IPR000253">
    <property type="entry name" value="FHA_dom"/>
</dbReference>
<dbReference type="PROSITE" id="PS50901">
    <property type="entry name" value="FTSK"/>
    <property type="match status" value="1"/>
</dbReference>